<dbReference type="CDD" id="cd06173">
    <property type="entry name" value="MFS_MefA_like"/>
    <property type="match status" value="1"/>
</dbReference>
<feature type="transmembrane region" description="Helical" evidence="7">
    <location>
        <begin position="95"/>
        <end position="120"/>
    </location>
</feature>
<feature type="transmembrane region" description="Helical" evidence="7">
    <location>
        <begin position="273"/>
        <end position="295"/>
    </location>
</feature>
<keyword evidence="3" id="KW-1003">Cell membrane</keyword>
<keyword evidence="4 7" id="KW-0812">Transmembrane</keyword>
<dbReference type="InterPro" id="IPR036259">
    <property type="entry name" value="MFS_trans_sf"/>
</dbReference>
<dbReference type="EMBL" id="SRXV01000001">
    <property type="protein sequence ID" value="TGY94334.1"/>
    <property type="molecule type" value="Genomic_DNA"/>
</dbReference>
<dbReference type="Proteomes" id="UP000305451">
    <property type="component" value="Unassembled WGS sequence"/>
</dbReference>
<proteinExistence type="predicted"/>
<dbReference type="PANTHER" id="PTHR43266:SF2">
    <property type="entry name" value="MAJOR FACILITATOR SUPERFAMILY (MFS) PROFILE DOMAIN-CONTAINING PROTEIN"/>
    <property type="match status" value="1"/>
</dbReference>
<keyword evidence="9" id="KW-1185">Reference proteome</keyword>
<dbReference type="GO" id="GO:0005886">
    <property type="term" value="C:plasma membrane"/>
    <property type="evidence" value="ECO:0007669"/>
    <property type="project" value="UniProtKB-SubCell"/>
</dbReference>
<accession>A0A4S2HE79</accession>
<dbReference type="RefSeq" id="WP_135943530.1">
    <property type="nucleotide sequence ID" value="NZ_BMEI01000001.1"/>
</dbReference>
<name>A0A4S2HE79_9PROT</name>
<feature type="transmembrane region" description="Helical" evidence="7">
    <location>
        <begin position="380"/>
        <end position="405"/>
    </location>
</feature>
<keyword evidence="5 7" id="KW-1133">Transmembrane helix</keyword>
<feature type="transmembrane region" description="Helical" evidence="7">
    <location>
        <begin position="221"/>
        <end position="239"/>
    </location>
</feature>
<feature type="transmembrane region" description="Helical" evidence="7">
    <location>
        <begin position="54"/>
        <end position="74"/>
    </location>
</feature>
<evidence type="ECO:0000256" key="2">
    <source>
        <dbReference type="ARBA" id="ARBA00022448"/>
    </source>
</evidence>
<feature type="transmembrane region" description="Helical" evidence="7">
    <location>
        <begin position="183"/>
        <end position="201"/>
    </location>
</feature>
<keyword evidence="6 7" id="KW-0472">Membrane</keyword>
<feature type="transmembrane region" description="Helical" evidence="7">
    <location>
        <begin position="344"/>
        <end position="368"/>
    </location>
</feature>
<dbReference type="InterPro" id="IPR011701">
    <property type="entry name" value="MFS"/>
</dbReference>
<organism evidence="8 9">
    <name type="scientific">Marinicauda pacifica</name>
    <dbReference type="NCBI Taxonomy" id="1133559"/>
    <lineage>
        <taxon>Bacteria</taxon>
        <taxon>Pseudomonadati</taxon>
        <taxon>Pseudomonadota</taxon>
        <taxon>Alphaproteobacteria</taxon>
        <taxon>Maricaulales</taxon>
        <taxon>Maricaulaceae</taxon>
        <taxon>Marinicauda</taxon>
    </lineage>
</organism>
<evidence type="ECO:0000313" key="9">
    <source>
        <dbReference type="Proteomes" id="UP000305451"/>
    </source>
</evidence>
<evidence type="ECO:0000256" key="6">
    <source>
        <dbReference type="ARBA" id="ARBA00023136"/>
    </source>
</evidence>
<reference evidence="8 9" key="1">
    <citation type="journal article" date="2013" name="Int. J. Syst. Evol. Microbiol.">
        <title>Marinicauda pacifica gen. nov., sp. nov., a prosthecate alphaproteobacterium of the family Hyphomonadaceae isolated from deep seawater.</title>
        <authorList>
            <person name="Zhang X.Y."/>
            <person name="Li G.W."/>
            <person name="Wang C.S."/>
            <person name="Zhang Y.J."/>
            <person name="Xu X.W."/>
            <person name="Li H."/>
            <person name="Liu A."/>
            <person name="Liu C."/>
            <person name="Xie B.B."/>
            <person name="Qin Q.L."/>
            <person name="Xu Z."/>
            <person name="Chen X.L."/>
            <person name="Zhou B.C."/>
            <person name="Zhang Y.Z."/>
        </authorList>
    </citation>
    <scope>NUCLEOTIDE SEQUENCE [LARGE SCALE GENOMIC DNA]</scope>
    <source>
        <strain evidence="8 9">P-1 km-3</strain>
    </source>
</reference>
<dbReference type="SUPFAM" id="SSF103473">
    <property type="entry name" value="MFS general substrate transporter"/>
    <property type="match status" value="1"/>
</dbReference>
<gene>
    <name evidence="8" type="ORF">E5162_03405</name>
</gene>
<dbReference type="Gene3D" id="1.20.1250.20">
    <property type="entry name" value="MFS general substrate transporter like domains"/>
    <property type="match status" value="1"/>
</dbReference>
<dbReference type="AlphaFoldDB" id="A0A4S2HE79"/>
<evidence type="ECO:0000256" key="4">
    <source>
        <dbReference type="ARBA" id="ARBA00022692"/>
    </source>
</evidence>
<evidence type="ECO:0000313" key="8">
    <source>
        <dbReference type="EMBL" id="TGY94334.1"/>
    </source>
</evidence>
<sequence length="439" mass="46054">MSLKIAASLLAQRRFLPLMSAQALGAFNDNLFRYALVTLATYQGLSVFGLDRGLMVPIAATMLTLPIFLFSGVAGQVADRYDRTKIMRFAKFAEIFLMIGAAAGFLLNQPLILLGVLFLMGTQSAFFAPARNSALPTLLTGRELVSGNAMVSGSLNIAILIGAGLGTVLAVQGVTLGDQAMSGPAAISVILVTIAVIGWIVMRQGSPAPASNPDLKIEWNIAAVTWRILRFAATMPAVLRPLLGAAWFWMLAASIITLMPLFALEVLSADESVVLLFTVIFTLGAALGAVACGLLSRGEDALAFTIAGAIGLVIFPVDIALQTAGRTPGELVDAVTFARDSANWRILIDLGLSAISAGLFVVPLQAMAQHRAPAEYRGRLLAAGGILNAAAATLGQFSLAGIGIFSLPLQSAFLAIALVSAGAAAFAIWRLMRRNQKQL</sequence>
<feature type="transmembrane region" description="Helical" evidence="7">
    <location>
        <begin position="149"/>
        <end position="171"/>
    </location>
</feature>
<comment type="subcellular location">
    <subcellularLocation>
        <location evidence="1">Cell membrane</location>
        <topology evidence="1">Multi-pass membrane protein</topology>
    </subcellularLocation>
</comment>
<feature type="transmembrane region" description="Helical" evidence="7">
    <location>
        <begin position="302"/>
        <end position="324"/>
    </location>
</feature>
<evidence type="ECO:0000256" key="3">
    <source>
        <dbReference type="ARBA" id="ARBA00022475"/>
    </source>
</evidence>
<feature type="transmembrane region" description="Helical" evidence="7">
    <location>
        <begin position="246"/>
        <end position="267"/>
    </location>
</feature>
<evidence type="ECO:0000256" key="1">
    <source>
        <dbReference type="ARBA" id="ARBA00004651"/>
    </source>
</evidence>
<protein>
    <submittedName>
        <fullName evidence="8">MFS transporter</fullName>
    </submittedName>
</protein>
<dbReference type="PANTHER" id="PTHR43266">
    <property type="entry name" value="MACROLIDE-EFFLUX PROTEIN"/>
    <property type="match status" value="1"/>
</dbReference>
<dbReference type="Pfam" id="PF07690">
    <property type="entry name" value="MFS_1"/>
    <property type="match status" value="1"/>
</dbReference>
<evidence type="ECO:0000256" key="5">
    <source>
        <dbReference type="ARBA" id="ARBA00022989"/>
    </source>
</evidence>
<evidence type="ECO:0000256" key="7">
    <source>
        <dbReference type="SAM" id="Phobius"/>
    </source>
</evidence>
<dbReference type="GO" id="GO:0022857">
    <property type="term" value="F:transmembrane transporter activity"/>
    <property type="evidence" value="ECO:0007669"/>
    <property type="project" value="InterPro"/>
</dbReference>
<keyword evidence="2" id="KW-0813">Transport</keyword>
<dbReference type="OrthoDB" id="6187882at2"/>
<comment type="caution">
    <text evidence="8">The sequence shown here is derived from an EMBL/GenBank/DDBJ whole genome shotgun (WGS) entry which is preliminary data.</text>
</comment>
<feature type="transmembrane region" description="Helical" evidence="7">
    <location>
        <begin position="411"/>
        <end position="432"/>
    </location>
</feature>